<dbReference type="InterPro" id="IPR053977">
    <property type="entry name" value="Rv2466c-like"/>
</dbReference>
<dbReference type="SUPFAM" id="SSF52833">
    <property type="entry name" value="Thioredoxin-like"/>
    <property type="match status" value="1"/>
</dbReference>
<keyword evidence="2" id="KW-1185">Reference proteome</keyword>
<dbReference type="InterPro" id="IPR036249">
    <property type="entry name" value="Thioredoxin-like_sf"/>
</dbReference>
<dbReference type="EMBL" id="JBBLYY010000074">
    <property type="protein sequence ID" value="MEK0172782.1"/>
    <property type="molecule type" value="Genomic_DNA"/>
</dbReference>
<reference evidence="1 2" key="1">
    <citation type="submission" date="2024-03" db="EMBL/GenBank/DDBJ databases">
        <title>Whole genomes of four grape xylem sap localized bacterial endophytes.</title>
        <authorList>
            <person name="Kumar G."/>
            <person name="Savka M.A."/>
        </authorList>
    </citation>
    <scope>NUCLEOTIDE SEQUENCE [LARGE SCALE GENOMIC DNA]</scope>
    <source>
        <strain evidence="1 2">RIT_GXS8</strain>
    </source>
</reference>
<name>A0ABU8YE59_9MICO</name>
<organism evidence="1 2">
    <name type="scientific">Curtobacterium citreum</name>
    <dbReference type="NCBI Taxonomy" id="2036"/>
    <lineage>
        <taxon>Bacteria</taxon>
        <taxon>Bacillati</taxon>
        <taxon>Actinomycetota</taxon>
        <taxon>Actinomycetes</taxon>
        <taxon>Micrococcales</taxon>
        <taxon>Microbacteriaceae</taxon>
        <taxon>Curtobacterium</taxon>
    </lineage>
</organism>
<comment type="caution">
    <text evidence="1">The sequence shown here is derived from an EMBL/GenBank/DDBJ whole genome shotgun (WGS) entry which is preliminary data.</text>
</comment>
<evidence type="ECO:0000313" key="1">
    <source>
        <dbReference type="EMBL" id="MEK0172782.1"/>
    </source>
</evidence>
<dbReference type="Proteomes" id="UP001370299">
    <property type="component" value="Unassembled WGS sequence"/>
</dbReference>
<proteinExistence type="predicted"/>
<protein>
    <submittedName>
        <fullName evidence="1">DsbA family protein</fullName>
    </submittedName>
</protein>
<dbReference type="Gene3D" id="3.40.30.10">
    <property type="entry name" value="Glutaredoxin"/>
    <property type="match status" value="1"/>
</dbReference>
<gene>
    <name evidence="1" type="ORF">WMN62_15010</name>
</gene>
<sequence>MSETTVDKTTEHPTGHTTERTTVEFWFDPNCPWAWMTSRWVGEVAEHRDLDVTWKVMSLFVLNEDQDIPEEYRERIHKGQLYPRIVTAARLRLGQDVVKPLYDALGEHVHHRQEQDPDQVVPAVLAELGLDADLLEYAWTDEVDAAVRASHQDGIDRVGQDVGTPVIAVAGTAFFGPVISPAPKGQEALDLWDGVVAVAKYPGFFELKRSRTVGPIFDTTA</sequence>
<evidence type="ECO:0000313" key="2">
    <source>
        <dbReference type="Proteomes" id="UP001370299"/>
    </source>
</evidence>
<dbReference type="Pfam" id="PF22234">
    <property type="entry name" value="Rv2466c-like"/>
    <property type="match status" value="1"/>
</dbReference>
<accession>A0ABU8YE59</accession>